<accession>A0A0F9CJU1</accession>
<comment type="caution">
    <text evidence="1">The sequence shown here is derived from an EMBL/GenBank/DDBJ whole genome shotgun (WGS) entry which is preliminary data.</text>
</comment>
<sequence length="47" mass="5431">MGTLIRLFDAVIMYWSDIKRIFEWMKANEADIAAMADFLNPLDEPPA</sequence>
<dbReference type="AlphaFoldDB" id="A0A0F9CJU1"/>
<evidence type="ECO:0000313" key="1">
    <source>
        <dbReference type="EMBL" id="KKK96896.1"/>
    </source>
</evidence>
<protein>
    <submittedName>
        <fullName evidence="1">Uncharacterized protein</fullName>
    </submittedName>
</protein>
<proteinExistence type="predicted"/>
<gene>
    <name evidence="1" type="ORF">LCGC14_2658160</name>
</gene>
<reference evidence="1" key="1">
    <citation type="journal article" date="2015" name="Nature">
        <title>Complex archaea that bridge the gap between prokaryotes and eukaryotes.</title>
        <authorList>
            <person name="Spang A."/>
            <person name="Saw J.H."/>
            <person name="Jorgensen S.L."/>
            <person name="Zaremba-Niedzwiedzka K."/>
            <person name="Martijn J."/>
            <person name="Lind A.E."/>
            <person name="van Eijk R."/>
            <person name="Schleper C."/>
            <person name="Guy L."/>
            <person name="Ettema T.J."/>
        </authorList>
    </citation>
    <scope>NUCLEOTIDE SEQUENCE</scope>
</reference>
<name>A0A0F9CJU1_9ZZZZ</name>
<organism evidence="1">
    <name type="scientific">marine sediment metagenome</name>
    <dbReference type="NCBI Taxonomy" id="412755"/>
    <lineage>
        <taxon>unclassified sequences</taxon>
        <taxon>metagenomes</taxon>
        <taxon>ecological metagenomes</taxon>
    </lineage>
</organism>
<dbReference type="EMBL" id="LAZR01046283">
    <property type="protein sequence ID" value="KKK96896.1"/>
    <property type="molecule type" value="Genomic_DNA"/>
</dbReference>